<dbReference type="PATRIC" id="fig|157838.3.peg.2929"/>
<dbReference type="AlphaFoldDB" id="A0A0Q3WY77"/>
<feature type="transmembrane region" description="Helical" evidence="1">
    <location>
        <begin position="64"/>
        <end position="82"/>
    </location>
</feature>
<organism evidence="2 3">
    <name type="scientific">Heyndrickxia shackletonii</name>
    <dbReference type="NCBI Taxonomy" id="157838"/>
    <lineage>
        <taxon>Bacteria</taxon>
        <taxon>Bacillati</taxon>
        <taxon>Bacillota</taxon>
        <taxon>Bacilli</taxon>
        <taxon>Bacillales</taxon>
        <taxon>Bacillaceae</taxon>
        <taxon>Heyndrickxia</taxon>
    </lineage>
</organism>
<accession>A0A0Q3WY77</accession>
<feature type="transmembrane region" description="Helical" evidence="1">
    <location>
        <begin position="102"/>
        <end position="121"/>
    </location>
</feature>
<keyword evidence="1" id="KW-1133">Transmembrane helix</keyword>
<feature type="transmembrane region" description="Helical" evidence="1">
    <location>
        <begin position="219"/>
        <end position="238"/>
    </location>
</feature>
<feature type="transmembrane region" description="Helical" evidence="1">
    <location>
        <begin position="133"/>
        <end position="150"/>
    </location>
</feature>
<keyword evidence="1" id="KW-0812">Transmembrane</keyword>
<sequence>MKFYRLWVLAFLLKFAGSAWDASYHFRYLFEKYSLPHILNFTGFALGAILLIREWMRPKYMDHFSRNLTTIGYVIFLIGIPLDFSYHIKFGIDLTTWSPTHFIYYIGTGIMIVGAWRAYYIYTHDVKPSWKSLHTWFAMFLLECLVFPNMQQENGAISYNQYIHGHSIASKEILVLIKDPGSQIFGGVPPWIYPTYSVLVVSLLTIVVIRLFKDRSIPLAAAVLYILCRFIGKAIFFAVHYPTSYVPVTLIFIPLLYLILKKPTWLAGLLGSVIYFLSLYYIHDSGLLITPPISIWYVVPVAVIGIAVAVIIPMIKKQRTIEPEYQKVARL</sequence>
<dbReference type="OrthoDB" id="3328774at2"/>
<feature type="transmembrane region" description="Helical" evidence="1">
    <location>
        <begin position="191"/>
        <end position="212"/>
    </location>
</feature>
<feature type="transmembrane region" description="Helical" evidence="1">
    <location>
        <begin position="295"/>
        <end position="315"/>
    </location>
</feature>
<evidence type="ECO:0000313" key="3">
    <source>
        <dbReference type="Proteomes" id="UP000051888"/>
    </source>
</evidence>
<evidence type="ECO:0000313" key="2">
    <source>
        <dbReference type="EMBL" id="KQL54354.1"/>
    </source>
</evidence>
<feature type="transmembrane region" description="Helical" evidence="1">
    <location>
        <begin position="34"/>
        <end position="52"/>
    </location>
</feature>
<keyword evidence="1" id="KW-0472">Membrane</keyword>
<dbReference type="STRING" id="157838.AN964_13190"/>
<dbReference type="EMBL" id="LJJC01000004">
    <property type="protein sequence ID" value="KQL54354.1"/>
    <property type="molecule type" value="Genomic_DNA"/>
</dbReference>
<gene>
    <name evidence="2" type="ORF">AN964_13190</name>
</gene>
<feature type="transmembrane region" description="Helical" evidence="1">
    <location>
        <begin position="244"/>
        <end position="260"/>
    </location>
</feature>
<keyword evidence="3" id="KW-1185">Reference proteome</keyword>
<feature type="transmembrane region" description="Helical" evidence="1">
    <location>
        <begin position="265"/>
        <end position="283"/>
    </location>
</feature>
<comment type="caution">
    <text evidence="2">The sequence shown here is derived from an EMBL/GenBank/DDBJ whole genome shotgun (WGS) entry which is preliminary data.</text>
</comment>
<evidence type="ECO:0000256" key="1">
    <source>
        <dbReference type="SAM" id="Phobius"/>
    </source>
</evidence>
<dbReference type="RefSeq" id="WP_055740124.1">
    <property type="nucleotide sequence ID" value="NZ_JAAIWL010000034.1"/>
</dbReference>
<proteinExistence type="predicted"/>
<name>A0A0Q3WY77_9BACI</name>
<reference evidence="2 3" key="1">
    <citation type="submission" date="2015-09" db="EMBL/GenBank/DDBJ databases">
        <title>Genome sequencing project for genomic taxonomy and phylogenomics of Bacillus-like bacteria.</title>
        <authorList>
            <person name="Liu B."/>
            <person name="Wang J."/>
            <person name="Zhu Y."/>
            <person name="Liu G."/>
            <person name="Chen Q."/>
            <person name="Chen Z."/>
            <person name="Lan J."/>
            <person name="Che J."/>
            <person name="Ge C."/>
            <person name="Shi H."/>
            <person name="Pan Z."/>
            <person name="Liu X."/>
        </authorList>
    </citation>
    <scope>NUCLEOTIDE SEQUENCE [LARGE SCALE GENOMIC DNA]</scope>
    <source>
        <strain evidence="2 3">LMG 18435</strain>
    </source>
</reference>
<dbReference type="Proteomes" id="UP000051888">
    <property type="component" value="Unassembled WGS sequence"/>
</dbReference>
<protein>
    <submittedName>
        <fullName evidence="2">Uncharacterized protein</fullName>
    </submittedName>
</protein>